<feature type="domain" description="SnoaL-like" evidence="1">
    <location>
        <begin position="7"/>
        <end position="117"/>
    </location>
</feature>
<dbReference type="InterPro" id="IPR032710">
    <property type="entry name" value="NTF2-like_dom_sf"/>
</dbReference>
<reference evidence="2 3" key="1">
    <citation type="journal article" date="2017" name="Water Res.">
        <title>Comammox in drinking water systems.</title>
        <authorList>
            <person name="Wang Y."/>
            <person name="Ma L."/>
            <person name="Mao Y."/>
            <person name="Jiang X."/>
            <person name="Xia Y."/>
            <person name="Yu K."/>
            <person name="Li B."/>
            <person name="Zhang T."/>
        </authorList>
    </citation>
    <scope>NUCLEOTIDE SEQUENCE [LARGE SCALE GENOMIC DNA]</scope>
    <source>
        <strain evidence="2">SG_bin8</strain>
    </source>
</reference>
<gene>
    <name evidence="2" type="ORF">A4S15_13250</name>
</gene>
<dbReference type="STRING" id="1827387.A4S15_13250"/>
<keyword evidence="2" id="KW-0413">Isomerase</keyword>
<dbReference type="SUPFAM" id="SSF54427">
    <property type="entry name" value="NTF2-like"/>
    <property type="match status" value="1"/>
</dbReference>
<dbReference type="GO" id="GO:0016853">
    <property type="term" value="F:isomerase activity"/>
    <property type="evidence" value="ECO:0007669"/>
    <property type="project" value="UniProtKB-KW"/>
</dbReference>
<organism evidence="2 3">
    <name type="scientific">Candidatus Raskinella chloraquaticus</name>
    <dbReference type="NCBI Taxonomy" id="1951219"/>
    <lineage>
        <taxon>Bacteria</taxon>
        <taxon>Pseudomonadati</taxon>
        <taxon>Pseudomonadota</taxon>
        <taxon>Alphaproteobacteria</taxon>
        <taxon>Hyphomicrobiales</taxon>
        <taxon>Phreatobacteraceae</taxon>
        <taxon>Candidatus Raskinella</taxon>
    </lineage>
</organism>
<dbReference type="EMBL" id="LWDL01000023">
    <property type="protein sequence ID" value="OQW50965.1"/>
    <property type="molecule type" value="Genomic_DNA"/>
</dbReference>
<evidence type="ECO:0000259" key="1">
    <source>
        <dbReference type="Pfam" id="PF20409"/>
    </source>
</evidence>
<dbReference type="Proteomes" id="UP000192872">
    <property type="component" value="Unassembled WGS sequence"/>
</dbReference>
<protein>
    <submittedName>
        <fullName evidence="2">Ketosteroid isomerase</fullName>
    </submittedName>
</protein>
<dbReference type="InterPro" id="IPR046860">
    <property type="entry name" value="SnoaL_5"/>
</dbReference>
<evidence type="ECO:0000313" key="3">
    <source>
        <dbReference type="Proteomes" id="UP000192872"/>
    </source>
</evidence>
<name>A0A1W9HU08_9HYPH</name>
<accession>A0A1W9HU08</accession>
<dbReference type="Gene3D" id="3.10.450.50">
    <property type="match status" value="1"/>
</dbReference>
<dbReference type="Pfam" id="PF20409">
    <property type="entry name" value="SnoaL_5"/>
    <property type="match status" value="1"/>
</dbReference>
<dbReference type="RefSeq" id="WP_376801199.1">
    <property type="nucleotide sequence ID" value="NZ_DBNB01000009.1"/>
</dbReference>
<comment type="caution">
    <text evidence="2">The sequence shown here is derived from an EMBL/GenBank/DDBJ whole genome shotgun (WGS) entry which is preliminary data.</text>
</comment>
<proteinExistence type="predicted"/>
<sequence>MDIHALAQDFVALLKAGDHHGAAAKYNSPEIVSYEAMDGDMAVCKGTAAVKAKSDWWYANHEMHKSEARGPYINGSAFAVHFSIDVTAKESGKRMEMDEIGLYTVKDGKITEERFFYSMG</sequence>
<evidence type="ECO:0000313" key="2">
    <source>
        <dbReference type="EMBL" id="OQW50965.1"/>
    </source>
</evidence>
<dbReference type="AlphaFoldDB" id="A0A1W9HU08"/>